<dbReference type="InterPro" id="IPR011990">
    <property type="entry name" value="TPR-like_helical_dom_sf"/>
</dbReference>
<dbReference type="KEGG" id="ovb:NB640_01070"/>
<proteinExistence type="predicted"/>
<dbReference type="InterPro" id="IPR006597">
    <property type="entry name" value="Sel1-like"/>
</dbReference>
<name>A0A9E9P2U8_9BURK</name>
<dbReference type="SUPFAM" id="SSF81901">
    <property type="entry name" value="HCP-like"/>
    <property type="match status" value="2"/>
</dbReference>
<reference evidence="2" key="1">
    <citation type="journal article" date="2022" name="Front. Microbiol.">
        <title>New perspectives on an old grouping: The genomic and phenotypic variability of Oxalobacter formigenes and the implications for calcium oxalate stone prevention.</title>
        <authorList>
            <person name="Chmiel J.A."/>
            <person name="Carr C."/>
            <person name="Stuivenberg G.A."/>
            <person name="Venema R."/>
            <person name="Chanyi R.M."/>
            <person name="Al K.F."/>
            <person name="Giguere D."/>
            <person name="Say H."/>
            <person name="Akouris P.P."/>
            <person name="Dominguez Romero S.A."/>
            <person name="Kwong A."/>
            <person name="Tai V."/>
            <person name="Koval S.F."/>
            <person name="Razvi H."/>
            <person name="Bjazevic J."/>
            <person name="Burton J.P."/>
        </authorList>
    </citation>
    <scope>NUCLEOTIDE SEQUENCE</scope>
    <source>
        <strain evidence="2">WoOx3</strain>
    </source>
</reference>
<dbReference type="Proteomes" id="UP001156215">
    <property type="component" value="Chromosome"/>
</dbReference>
<dbReference type="Pfam" id="PF08238">
    <property type="entry name" value="Sel1"/>
    <property type="match status" value="6"/>
</dbReference>
<feature type="signal peptide" evidence="1">
    <location>
        <begin position="1"/>
        <end position="22"/>
    </location>
</feature>
<dbReference type="SMART" id="SM00671">
    <property type="entry name" value="SEL1"/>
    <property type="match status" value="6"/>
</dbReference>
<gene>
    <name evidence="2" type="ORF">NB640_01070</name>
</gene>
<evidence type="ECO:0000256" key="1">
    <source>
        <dbReference type="SAM" id="SignalP"/>
    </source>
</evidence>
<dbReference type="AlphaFoldDB" id="A0A9E9P2U8"/>
<dbReference type="PANTHER" id="PTHR11102">
    <property type="entry name" value="SEL-1-LIKE PROTEIN"/>
    <property type="match status" value="1"/>
</dbReference>
<organism evidence="2 3">
    <name type="scientific">Oxalobacter vibrioformis</name>
    <dbReference type="NCBI Taxonomy" id="933080"/>
    <lineage>
        <taxon>Bacteria</taxon>
        <taxon>Pseudomonadati</taxon>
        <taxon>Pseudomonadota</taxon>
        <taxon>Betaproteobacteria</taxon>
        <taxon>Burkholderiales</taxon>
        <taxon>Oxalobacteraceae</taxon>
        <taxon>Oxalobacter</taxon>
    </lineage>
</organism>
<keyword evidence="3" id="KW-1185">Reference proteome</keyword>
<evidence type="ECO:0000313" key="3">
    <source>
        <dbReference type="Proteomes" id="UP001156215"/>
    </source>
</evidence>
<evidence type="ECO:0000313" key="2">
    <source>
        <dbReference type="EMBL" id="WAW10289.1"/>
    </source>
</evidence>
<feature type="chain" id="PRO_5039000981" evidence="1">
    <location>
        <begin position="23"/>
        <end position="327"/>
    </location>
</feature>
<dbReference type="Gene3D" id="1.25.40.10">
    <property type="entry name" value="Tetratricopeptide repeat domain"/>
    <property type="match status" value="2"/>
</dbReference>
<keyword evidence="1" id="KW-0732">Signal</keyword>
<dbReference type="RefSeq" id="WP_269309300.1">
    <property type="nucleotide sequence ID" value="NZ_CP098242.1"/>
</dbReference>
<sequence length="327" mass="37153">MKTILKTFLVLCLCTIANVAFSNGSTNADQLFDQEKFQEVLQIYLLPEHNQDSNNQNRIGYIYLKEFKDEKKAFHWFMKSAEQGDMYGQYNLGQLYKQGIGGRKDYQQAFQWLSKAAEQGHAKAMATLGNLYADGLGVEKDEVKAVTWYVEAAKKDDRDGQCNAAGIFTHGTVINTSYHNARLLLEWCLKSDPDDDCCLERMAVLYSKGWGVKQDRKKAHELRTKAATNGNAVAMYMLAGDFDYGIGVEKNPKAALEWYLKAAEKGESYAMYRLYEVYEYGKLGQSVDKTRATAWKAKAEAAMKEEGVTRNELMDRMRLRMEAESPT</sequence>
<protein>
    <submittedName>
        <fullName evidence="2">Sel1 repeat family protein</fullName>
    </submittedName>
</protein>
<dbReference type="InterPro" id="IPR050767">
    <property type="entry name" value="Sel1_AlgK"/>
</dbReference>
<dbReference type="EMBL" id="CP098242">
    <property type="protein sequence ID" value="WAW10289.1"/>
    <property type="molecule type" value="Genomic_DNA"/>
</dbReference>
<dbReference type="PANTHER" id="PTHR11102:SF160">
    <property type="entry name" value="ERAD-ASSOCIATED E3 UBIQUITIN-PROTEIN LIGASE COMPONENT HRD3"/>
    <property type="match status" value="1"/>
</dbReference>
<accession>A0A9E9P2U8</accession>